<dbReference type="Gene3D" id="3.40.50.2000">
    <property type="entry name" value="Glycogen Phosphorylase B"/>
    <property type="match status" value="1"/>
</dbReference>
<evidence type="ECO:0000259" key="1">
    <source>
        <dbReference type="Pfam" id="PF13439"/>
    </source>
</evidence>
<dbReference type="RefSeq" id="WP_004373728.1">
    <property type="nucleotide sequence ID" value="NZ_AMXF01000199.1"/>
</dbReference>
<accession>N6ZTV4</accession>
<comment type="caution">
    <text evidence="2">The sequence shown here is derived from an EMBL/GenBank/DDBJ whole genome shotgun (WGS) entry which is preliminary data.</text>
</comment>
<dbReference type="AlphaFoldDB" id="N6ZTV4"/>
<dbReference type="SUPFAM" id="SSF53756">
    <property type="entry name" value="UDP-Glycosyltransferase/glycogen phosphorylase"/>
    <property type="match status" value="1"/>
</dbReference>
<gene>
    <name evidence="2" type="ORF">C667_18307</name>
</gene>
<reference evidence="2 3" key="1">
    <citation type="submission" date="2012-09" db="EMBL/GenBank/DDBJ databases">
        <title>Draft Genome Sequences of 6 Strains from Genus Thauera.</title>
        <authorList>
            <person name="Liu B."/>
            <person name="Shapleigh J.P."/>
            <person name="Frostegard A.H."/>
        </authorList>
    </citation>
    <scope>NUCLEOTIDE SEQUENCE [LARGE SCALE GENOMIC DNA]</scope>
    <source>
        <strain evidence="2 3">B4P</strain>
    </source>
</reference>
<feature type="domain" description="Glycosyltransferase subfamily 4-like N-terminal" evidence="1">
    <location>
        <begin position="15"/>
        <end position="79"/>
    </location>
</feature>
<dbReference type="OrthoDB" id="9802525at2"/>
<proteinExistence type="predicted"/>
<dbReference type="GO" id="GO:0016757">
    <property type="term" value="F:glycosyltransferase activity"/>
    <property type="evidence" value="ECO:0007669"/>
    <property type="project" value="UniProtKB-ARBA"/>
</dbReference>
<sequence>MLRVLMISDVFFPRVNGVSTSIATFRRALAEQGVEVRLIAPRYADEAEEPGIVRIAGRRLPLDPEDRLADARAMHAAARREA</sequence>
<dbReference type="EMBL" id="AMXF01000199">
    <property type="protein sequence ID" value="ENO95574.1"/>
    <property type="molecule type" value="Genomic_DNA"/>
</dbReference>
<evidence type="ECO:0000313" key="3">
    <source>
        <dbReference type="Proteomes" id="UP000013047"/>
    </source>
</evidence>
<dbReference type="Proteomes" id="UP000013047">
    <property type="component" value="Unassembled WGS sequence"/>
</dbReference>
<keyword evidence="2" id="KW-0808">Transferase</keyword>
<protein>
    <submittedName>
        <fullName evidence="2">Group 1 glycosyl transferase</fullName>
    </submittedName>
</protein>
<keyword evidence="3" id="KW-1185">Reference proteome</keyword>
<dbReference type="Pfam" id="PF13439">
    <property type="entry name" value="Glyco_transf_4"/>
    <property type="match status" value="1"/>
</dbReference>
<organism evidence="2 3">
    <name type="scientific">Thauera phenylacetica B4P</name>
    <dbReference type="NCBI Taxonomy" id="1234382"/>
    <lineage>
        <taxon>Bacteria</taxon>
        <taxon>Pseudomonadati</taxon>
        <taxon>Pseudomonadota</taxon>
        <taxon>Betaproteobacteria</taxon>
        <taxon>Rhodocyclales</taxon>
        <taxon>Zoogloeaceae</taxon>
        <taxon>Thauera</taxon>
    </lineage>
</organism>
<dbReference type="InterPro" id="IPR028098">
    <property type="entry name" value="Glyco_trans_4-like_N"/>
</dbReference>
<evidence type="ECO:0000313" key="2">
    <source>
        <dbReference type="EMBL" id="ENO95574.1"/>
    </source>
</evidence>
<feature type="non-terminal residue" evidence="2">
    <location>
        <position position="82"/>
    </location>
</feature>
<name>N6ZTV4_9RHOO</name>